<gene>
    <name evidence="1" type="ORF">ACLA_067080</name>
</gene>
<dbReference type="OMA" id="RLCWGEK"/>
<organism evidence="1 2">
    <name type="scientific">Aspergillus clavatus (strain ATCC 1007 / CBS 513.65 / DSM 816 / NCTC 3887 / NRRL 1 / QM 1276 / 107)</name>
    <dbReference type="NCBI Taxonomy" id="344612"/>
    <lineage>
        <taxon>Eukaryota</taxon>
        <taxon>Fungi</taxon>
        <taxon>Dikarya</taxon>
        <taxon>Ascomycota</taxon>
        <taxon>Pezizomycotina</taxon>
        <taxon>Eurotiomycetes</taxon>
        <taxon>Eurotiomycetidae</taxon>
        <taxon>Eurotiales</taxon>
        <taxon>Aspergillaceae</taxon>
        <taxon>Aspergillus</taxon>
        <taxon>Aspergillus subgen. Fumigati</taxon>
    </lineage>
</organism>
<dbReference type="OrthoDB" id="5120991at2759"/>
<proteinExistence type="predicted"/>
<keyword evidence="2" id="KW-1185">Reference proteome</keyword>
<dbReference type="eggNOG" id="ENOG502RIS8">
    <property type="taxonomic scope" value="Eukaryota"/>
</dbReference>
<dbReference type="GeneID" id="4704499"/>
<dbReference type="HOGENOM" id="CLU_059948_0_0_1"/>
<dbReference type="VEuPathDB" id="FungiDB:ACLA_067080"/>
<protein>
    <recommendedName>
        <fullName evidence="3">MIT domain-containing protein</fullName>
    </recommendedName>
</protein>
<dbReference type="Gene3D" id="1.20.58.80">
    <property type="entry name" value="Phosphotransferase system, lactose/cellobiose-type IIA subunit"/>
    <property type="match status" value="1"/>
</dbReference>
<dbReference type="EMBL" id="DS027053">
    <property type="protein sequence ID" value="EAW11072.1"/>
    <property type="molecule type" value="Genomic_DNA"/>
</dbReference>
<dbReference type="AlphaFoldDB" id="A1CGJ2"/>
<evidence type="ECO:0000313" key="1">
    <source>
        <dbReference type="EMBL" id="EAW11072.1"/>
    </source>
</evidence>
<evidence type="ECO:0000313" key="2">
    <source>
        <dbReference type="Proteomes" id="UP000006701"/>
    </source>
</evidence>
<dbReference type="KEGG" id="act:ACLA_067080"/>
<dbReference type="RefSeq" id="XP_001272498.1">
    <property type="nucleotide sequence ID" value="XM_001272497.1"/>
</dbReference>
<accession>A1CGJ2</accession>
<name>A1CGJ2_ASPCL</name>
<evidence type="ECO:0008006" key="3">
    <source>
        <dbReference type="Google" id="ProtNLM"/>
    </source>
</evidence>
<sequence>MAEKIDTNNDIYRLSARPFILEREGDYEGAIRIYQSAVEILSKAATTFKKMNVRKVNRKMFERQVEVHRERLAYLERLQQKGSFDGIVLPPTVLDAMEELEKEEEGHWTLSQIRRDLHKHRKNEIAAPEGDTVTPPSHLLPFLDSDSSQIPFFSTSLPSAPPITYRITHSSELVDLGVRSHWFFVKDETNTHTLYALQALWSNVEPITEAVLRRAGEFLPQIGAVSVRIRKTAGGSFRLITSTIPDIGNITEIPDREAHRKDWAPRRFEYGGRKFVWKDGREDGKGGFFKPFAWETLYETKRVWKKEGSKTGKMEDETVGARLCWGEKGGANGAAHSIHMVGGLDIQFREHLLAAQLARLVRSSYPPAKDVKGTEAVATATSLLSILEAVS</sequence>
<dbReference type="Proteomes" id="UP000006701">
    <property type="component" value="Unassembled WGS sequence"/>
</dbReference>
<reference evidence="1 2" key="1">
    <citation type="journal article" date="2008" name="PLoS Genet.">
        <title>Genomic islands in the pathogenic filamentous fungus Aspergillus fumigatus.</title>
        <authorList>
            <person name="Fedorova N.D."/>
            <person name="Khaldi N."/>
            <person name="Joardar V.S."/>
            <person name="Maiti R."/>
            <person name="Amedeo P."/>
            <person name="Anderson M.J."/>
            <person name="Crabtree J."/>
            <person name="Silva J.C."/>
            <person name="Badger J.H."/>
            <person name="Albarraq A."/>
            <person name="Angiuoli S."/>
            <person name="Bussey H."/>
            <person name="Bowyer P."/>
            <person name="Cotty P.J."/>
            <person name="Dyer P.S."/>
            <person name="Egan A."/>
            <person name="Galens K."/>
            <person name="Fraser-Liggett C.M."/>
            <person name="Haas B.J."/>
            <person name="Inman J.M."/>
            <person name="Kent R."/>
            <person name="Lemieux S."/>
            <person name="Malavazi I."/>
            <person name="Orvis J."/>
            <person name="Roemer T."/>
            <person name="Ronning C.M."/>
            <person name="Sundaram J.P."/>
            <person name="Sutton G."/>
            <person name="Turner G."/>
            <person name="Venter J.C."/>
            <person name="White O.R."/>
            <person name="Whitty B.R."/>
            <person name="Youngman P."/>
            <person name="Wolfe K.H."/>
            <person name="Goldman G.H."/>
            <person name="Wortman J.R."/>
            <person name="Jiang B."/>
            <person name="Denning D.W."/>
            <person name="Nierman W.C."/>
        </authorList>
    </citation>
    <scope>NUCLEOTIDE SEQUENCE [LARGE SCALE GENOMIC DNA]</scope>
    <source>
        <strain evidence="2">ATCC 1007 / CBS 513.65 / DSM 816 / NCTC 3887 / NRRL 1</strain>
    </source>
</reference>